<dbReference type="Proteomes" id="UP001054857">
    <property type="component" value="Unassembled WGS sequence"/>
</dbReference>
<dbReference type="InterPro" id="IPR027417">
    <property type="entry name" value="P-loop_NTPase"/>
</dbReference>
<sequence>MTINNSLLSQILLLELFLFASIPDLAVSSALEVAPRELFKQAGLLGPTFGSQKCVFVLATGRSGSTALMDALNQIPNYLIRGEHWSAFWNLYSAYLRLKEVKFGPGQELFEWPKHANDGASEIKQAYERHAPITRLPLFSEIMDDRIMLATRMYYSVLYGHYGEGTVSGFKEIRYVCGTYFGHRATCTENFHAFTRFLRGLCGEVKMIFNTRYTPSLEQNAKLFYMDNTTVGRTANTFQDELVQTHALFDEYTKNNPDHAFRVYLRDMYDPKRNWTLAQNLLQFLGEKQNIPIRFNRMPGWQPGR</sequence>
<evidence type="ECO:0000313" key="2">
    <source>
        <dbReference type="EMBL" id="GFR51980.1"/>
    </source>
</evidence>
<comment type="caution">
    <text evidence="2">The sequence shown here is derived from an EMBL/GenBank/DDBJ whole genome shotgun (WGS) entry which is preliminary data.</text>
</comment>
<organism evidence="2 3">
    <name type="scientific">Astrephomene gubernaculifera</name>
    <dbReference type="NCBI Taxonomy" id="47775"/>
    <lineage>
        <taxon>Eukaryota</taxon>
        <taxon>Viridiplantae</taxon>
        <taxon>Chlorophyta</taxon>
        <taxon>core chlorophytes</taxon>
        <taxon>Chlorophyceae</taxon>
        <taxon>CS clade</taxon>
        <taxon>Chlamydomonadales</taxon>
        <taxon>Astrephomenaceae</taxon>
        <taxon>Astrephomene</taxon>
    </lineage>
</organism>
<keyword evidence="3" id="KW-1185">Reference proteome</keyword>
<evidence type="ECO:0008006" key="4">
    <source>
        <dbReference type="Google" id="ProtNLM"/>
    </source>
</evidence>
<feature type="chain" id="PRO_5041945772" description="Sulfotransferase" evidence="1">
    <location>
        <begin position="29"/>
        <end position="305"/>
    </location>
</feature>
<reference evidence="2 3" key="1">
    <citation type="journal article" date="2021" name="Sci. Rep.">
        <title>Genome sequencing of the multicellular alga Astrephomene provides insights into convergent evolution of germ-soma differentiation.</title>
        <authorList>
            <person name="Yamashita S."/>
            <person name="Yamamoto K."/>
            <person name="Matsuzaki R."/>
            <person name="Suzuki S."/>
            <person name="Yamaguchi H."/>
            <person name="Hirooka S."/>
            <person name="Minakuchi Y."/>
            <person name="Miyagishima S."/>
            <person name="Kawachi M."/>
            <person name="Toyoda A."/>
            <person name="Nozaki H."/>
        </authorList>
    </citation>
    <scope>NUCLEOTIDE SEQUENCE [LARGE SCALE GENOMIC DNA]</scope>
    <source>
        <strain evidence="2 3">NIES-4017</strain>
    </source>
</reference>
<dbReference type="AlphaFoldDB" id="A0AAD3HTG4"/>
<proteinExistence type="predicted"/>
<name>A0AAD3HTG4_9CHLO</name>
<keyword evidence="1" id="KW-0732">Signal</keyword>
<evidence type="ECO:0000313" key="3">
    <source>
        <dbReference type="Proteomes" id="UP001054857"/>
    </source>
</evidence>
<gene>
    <name evidence="2" type="ORF">Agub_g14507</name>
</gene>
<dbReference type="SUPFAM" id="SSF52540">
    <property type="entry name" value="P-loop containing nucleoside triphosphate hydrolases"/>
    <property type="match status" value="1"/>
</dbReference>
<protein>
    <recommendedName>
        <fullName evidence="4">Sulfotransferase</fullName>
    </recommendedName>
</protein>
<feature type="signal peptide" evidence="1">
    <location>
        <begin position="1"/>
        <end position="28"/>
    </location>
</feature>
<dbReference type="EMBL" id="BMAR01000056">
    <property type="protein sequence ID" value="GFR51980.1"/>
    <property type="molecule type" value="Genomic_DNA"/>
</dbReference>
<dbReference type="Gene3D" id="3.40.50.300">
    <property type="entry name" value="P-loop containing nucleotide triphosphate hydrolases"/>
    <property type="match status" value="1"/>
</dbReference>
<accession>A0AAD3HTG4</accession>
<evidence type="ECO:0000256" key="1">
    <source>
        <dbReference type="SAM" id="SignalP"/>
    </source>
</evidence>